<keyword evidence="3" id="KW-1185">Reference proteome</keyword>
<dbReference type="AlphaFoldDB" id="A0A4Z2J225"/>
<dbReference type="EMBL" id="SRLO01000031">
    <property type="protein sequence ID" value="TNN83758.1"/>
    <property type="molecule type" value="Genomic_DNA"/>
</dbReference>
<proteinExistence type="predicted"/>
<sequence>MAFVFLNCSSPTRKQPPADNKDNDCTRLNWPWPGLLGARRETKAPPLLSSILIVSYSPCGASSKRLSLSESDGFIWHTLRSSSRAGA</sequence>
<reference evidence="2 3" key="1">
    <citation type="submission" date="2019-03" db="EMBL/GenBank/DDBJ databases">
        <title>First draft genome of Liparis tanakae, snailfish: a comprehensive survey of snailfish specific genes.</title>
        <authorList>
            <person name="Kim W."/>
            <person name="Song I."/>
            <person name="Jeong J.-H."/>
            <person name="Kim D."/>
            <person name="Kim S."/>
            <person name="Ryu S."/>
            <person name="Song J.Y."/>
            <person name="Lee S.K."/>
        </authorList>
    </citation>
    <scope>NUCLEOTIDE SEQUENCE [LARGE SCALE GENOMIC DNA]</scope>
    <source>
        <tissue evidence="2">Muscle</tissue>
    </source>
</reference>
<name>A0A4Z2J225_9TELE</name>
<comment type="caution">
    <text evidence="2">The sequence shown here is derived from an EMBL/GenBank/DDBJ whole genome shotgun (WGS) entry which is preliminary data.</text>
</comment>
<accession>A0A4Z2J225</accession>
<feature type="region of interest" description="Disordered" evidence="1">
    <location>
        <begin position="1"/>
        <end position="25"/>
    </location>
</feature>
<protein>
    <submittedName>
        <fullName evidence="2">Uncharacterized protein</fullName>
    </submittedName>
</protein>
<evidence type="ECO:0000256" key="1">
    <source>
        <dbReference type="SAM" id="MobiDB-lite"/>
    </source>
</evidence>
<gene>
    <name evidence="2" type="ORF">EYF80_005934</name>
</gene>
<evidence type="ECO:0000313" key="2">
    <source>
        <dbReference type="EMBL" id="TNN83758.1"/>
    </source>
</evidence>
<evidence type="ECO:0000313" key="3">
    <source>
        <dbReference type="Proteomes" id="UP000314294"/>
    </source>
</evidence>
<dbReference type="Proteomes" id="UP000314294">
    <property type="component" value="Unassembled WGS sequence"/>
</dbReference>
<organism evidence="2 3">
    <name type="scientific">Liparis tanakae</name>
    <name type="common">Tanaka's snailfish</name>
    <dbReference type="NCBI Taxonomy" id="230148"/>
    <lineage>
        <taxon>Eukaryota</taxon>
        <taxon>Metazoa</taxon>
        <taxon>Chordata</taxon>
        <taxon>Craniata</taxon>
        <taxon>Vertebrata</taxon>
        <taxon>Euteleostomi</taxon>
        <taxon>Actinopterygii</taxon>
        <taxon>Neopterygii</taxon>
        <taxon>Teleostei</taxon>
        <taxon>Neoteleostei</taxon>
        <taxon>Acanthomorphata</taxon>
        <taxon>Eupercaria</taxon>
        <taxon>Perciformes</taxon>
        <taxon>Cottioidei</taxon>
        <taxon>Cottales</taxon>
        <taxon>Liparidae</taxon>
        <taxon>Liparis</taxon>
    </lineage>
</organism>